<reference evidence="3" key="1">
    <citation type="submission" date="2023-08" db="EMBL/GenBank/DDBJ databases">
        <authorList>
            <person name="Audoor S."/>
            <person name="Bilcke G."/>
        </authorList>
    </citation>
    <scope>NUCLEOTIDE SEQUENCE</scope>
</reference>
<evidence type="ECO:0000256" key="1">
    <source>
        <dbReference type="SAM" id="MobiDB-lite"/>
    </source>
</evidence>
<sequence length="417" mass="46998">MSTAAFSNDFSPITSLNKTAVERKRETGEEIVPESKERDGQPKDLQQSKVGQQGSNNRPNKPNAYPEAEIMNQSLNAERVSETTGPTANVHRTQGATDRAEAFFAYQQSPLRGMNSTARPQPRPFPMTLPTSSTAQYETHQRHVPITRGVAAFVPGYWLGSTYLPFDRCSQAPGTSGPLPFPTASTSAFQSYGPLQAHTVAPTKPPHASVPSPNWPYPSGPMAISLSSDAAPVQAPTKPLASAAKSPQRPALSVEQFRGIQYSAIQVSTKTEACEWLAKFEQFVLSRETKVKKGTVRNLGPIRHWSRTQRKIYLRDSLHPGRYNLLAKYGVFDIAKLRPFKETQTQRTKWMHQYEKLKKFRLAKGHFNVPWNEDKTLLQWIKSQRERYVGWKNGVSQMPVYRVRKLEAIGFEWRRKT</sequence>
<comment type="caution">
    <text evidence="3">The sequence shown here is derived from an EMBL/GenBank/DDBJ whole genome shotgun (WGS) entry which is preliminary data.</text>
</comment>
<proteinExistence type="predicted"/>
<dbReference type="Proteomes" id="UP001295423">
    <property type="component" value="Unassembled WGS sequence"/>
</dbReference>
<evidence type="ECO:0000259" key="2">
    <source>
        <dbReference type="Pfam" id="PF03457"/>
    </source>
</evidence>
<feature type="domain" description="Helicase-associated" evidence="2">
    <location>
        <begin position="347"/>
        <end position="411"/>
    </location>
</feature>
<organism evidence="3 4">
    <name type="scientific">Cylindrotheca closterium</name>
    <dbReference type="NCBI Taxonomy" id="2856"/>
    <lineage>
        <taxon>Eukaryota</taxon>
        <taxon>Sar</taxon>
        <taxon>Stramenopiles</taxon>
        <taxon>Ochrophyta</taxon>
        <taxon>Bacillariophyta</taxon>
        <taxon>Bacillariophyceae</taxon>
        <taxon>Bacillariophycidae</taxon>
        <taxon>Bacillariales</taxon>
        <taxon>Bacillariaceae</taxon>
        <taxon>Cylindrotheca</taxon>
    </lineage>
</organism>
<accession>A0AAD2GBD4</accession>
<keyword evidence="4" id="KW-1185">Reference proteome</keyword>
<protein>
    <recommendedName>
        <fullName evidence="2">Helicase-associated domain-containing protein</fullName>
    </recommendedName>
</protein>
<feature type="compositionally biased region" description="Polar residues" evidence="1">
    <location>
        <begin position="44"/>
        <end position="60"/>
    </location>
</feature>
<feature type="region of interest" description="Disordered" evidence="1">
    <location>
        <begin position="1"/>
        <end position="68"/>
    </location>
</feature>
<dbReference type="PANTHER" id="PTHR33418">
    <property type="entry name" value="HELICASE-ASSOCIATED"/>
    <property type="match status" value="1"/>
</dbReference>
<dbReference type="Pfam" id="PF03457">
    <property type="entry name" value="HA"/>
    <property type="match status" value="1"/>
</dbReference>
<dbReference type="PANTHER" id="PTHR33418:SF1">
    <property type="entry name" value="HELICASE-ASSOCIATED DOMAIN-CONTAINING PROTEIN"/>
    <property type="match status" value="1"/>
</dbReference>
<dbReference type="InterPro" id="IPR005114">
    <property type="entry name" value="Helicase_assoc"/>
</dbReference>
<gene>
    <name evidence="3" type="ORF">CYCCA115_LOCUS23454</name>
</gene>
<feature type="compositionally biased region" description="Polar residues" evidence="1">
    <location>
        <begin position="1"/>
        <end position="18"/>
    </location>
</feature>
<evidence type="ECO:0000313" key="4">
    <source>
        <dbReference type="Proteomes" id="UP001295423"/>
    </source>
</evidence>
<dbReference type="EMBL" id="CAKOGP040002413">
    <property type="protein sequence ID" value="CAJ1968906.1"/>
    <property type="molecule type" value="Genomic_DNA"/>
</dbReference>
<name>A0AAD2GBD4_9STRA</name>
<dbReference type="Gene3D" id="6.10.140.530">
    <property type="match status" value="1"/>
</dbReference>
<dbReference type="AlphaFoldDB" id="A0AAD2GBD4"/>
<feature type="compositionally biased region" description="Basic and acidic residues" evidence="1">
    <location>
        <begin position="20"/>
        <end position="42"/>
    </location>
</feature>
<evidence type="ECO:0000313" key="3">
    <source>
        <dbReference type="EMBL" id="CAJ1968906.1"/>
    </source>
</evidence>